<organism evidence="2">
    <name type="scientific">Salpingoeca rosetta (strain ATCC 50818 / BSB-021)</name>
    <dbReference type="NCBI Taxonomy" id="946362"/>
    <lineage>
        <taxon>Eukaryota</taxon>
        <taxon>Choanoflagellata</taxon>
        <taxon>Craspedida</taxon>
        <taxon>Salpingoecidae</taxon>
        <taxon>Salpingoeca</taxon>
    </lineage>
</organism>
<dbReference type="RefSeq" id="XP_004991471.1">
    <property type="nucleotide sequence ID" value="XM_004991414.1"/>
</dbReference>
<reference evidence="1" key="1">
    <citation type="submission" date="2009-08" db="EMBL/GenBank/DDBJ databases">
        <title>Annotation of Salpingoeca rosetta.</title>
        <authorList>
            <consortium name="The Broad Institute Genome Sequencing Platform"/>
            <person name="Russ C."/>
            <person name="Cuomo C."/>
            <person name="Burger G."/>
            <person name="Gray M.W."/>
            <person name="Holland P.W.H."/>
            <person name="King N."/>
            <person name="Lang F.B.F."/>
            <person name="Roger A.J."/>
            <person name="Ruiz-Trillo I."/>
            <person name="Young S.K."/>
            <person name="Zeng Q."/>
            <person name="Gargeya S."/>
            <person name="Alvarado L."/>
            <person name="Berlin A."/>
            <person name="Chapman S.B."/>
            <person name="Chen Z."/>
            <person name="Freedman E."/>
            <person name="Gellesch M."/>
            <person name="Goldberg J."/>
            <person name="Griggs A."/>
            <person name="Gujja S."/>
            <person name="Heilman E."/>
            <person name="Heiman D."/>
            <person name="Howarth C."/>
            <person name="Mehta T."/>
            <person name="Neiman D."/>
            <person name="Pearson M."/>
            <person name="Roberts A."/>
            <person name="Saif S."/>
            <person name="Shea T."/>
            <person name="Shenoy N."/>
            <person name="Sisk P."/>
            <person name="Stolte C."/>
            <person name="Sykes S."/>
            <person name="White J."/>
            <person name="Yandava C."/>
            <person name="Haas B."/>
            <person name="Nusbaum C."/>
            <person name="Birren B."/>
        </authorList>
    </citation>
    <scope>NUCLEOTIDE SEQUENCE [LARGE SCALE GENOMIC DNA]</scope>
    <source>
        <strain evidence="1">ATCC 50818</strain>
    </source>
</reference>
<accession>F2UHF8</accession>
<dbReference type="CDD" id="cd14279">
    <property type="entry name" value="CUE"/>
    <property type="match status" value="1"/>
</dbReference>
<dbReference type="Proteomes" id="UP000007799">
    <property type="component" value="Unassembled WGS sequence"/>
</dbReference>
<protein>
    <recommendedName>
        <fullName evidence="3">Ubiquitin-like domain-containing protein</fullName>
    </recommendedName>
</protein>
<gene>
    <name evidence="1" type="ORF">PTSG_07672</name>
</gene>
<dbReference type="SUPFAM" id="SSF54236">
    <property type="entry name" value="Ubiquitin-like"/>
    <property type="match status" value="1"/>
</dbReference>
<sequence length="135" mass="14827">MAEVSEEQKVAMVAELGKVTGCADEFFLRSVLESSNFDFQACMNMLLENQQAAQAMEVDVEVHFEEHKYTYRLKTTDTFGMLKDKVMGDTNIVPGEQMLILASTQEEPPNGTALGEMAQPGQPIVAHLLTPNSAA</sequence>
<keyword evidence="2" id="KW-1185">Reference proteome</keyword>
<dbReference type="GeneID" id="16072031"/>
<name>F2UHF8_SALR5</name>
<proteinExistence type="predicted"/>
<dbReference type="Gene3D" id="3.10.20.90">
    <property type="entry name" value="Phosphatidylinositol 3-kinase Catalytic Subunit, Chain A, domain 1"/>
    <property type="match status" value="1"/>
</dbReference>
<dbReference type="EMBL" id="GL832974">
    <property type="protein sequence ID" value="EGD76557.1"/>
    <property type="molecule type" value="Genomic_DNA"/>
</dbReference>
<dbReference type="InParanoid" id="F2UHF8"/>
<evidence type="ECO:0000313" key="1">
    <source>
        <dbReference type="EMBL" id="EGD76557.1"/>
    </source>
</evidence>
<dbReference type="AlphaFoldDB" id="F2UHF8"/>
<dbReference type="KEGG" id="sre:PTSG_07672"/>
<evidence type="ECO:0000313" key="2">
    <source>
        <dbReference type="Proteomes" id="UP000007799"/>
    </source>
</evidence>
<dbReference type="InterPro" id="IPR029071">
    <property type="entry name" value="Ubiquitin-like_domsf"/>
</dbReference>
<evidence type="ECO:0008006" key="3">
    <source>
        <dbReference type="Google" id="ProtNLM"/>
    </source>
</evidence>